<evidence type="ECO:0000313" key="12">
    <source>
        <dbReference type="Proteomes" id="UP000627538"/>
    </source>
</evidence>
<protein>
    <recommendedName>
        <fullName evidence="10">Fluoride-specific ion channel FluC</fullName>
    </recommendedName>
</protein>
<feature type="transmembrane region" description="Helical" evidence="10">
    <location>
        <begin position="94"/>
        <end position="117"/>
    </location>
</feature>
<evidence type="ECO:0000256" key="7">
    <source>
        <dbReference type="ARBA" id="ARBA00035120"/>
    </source>
</evidence>
<sequence length="126" mass="12935">MRLTRDLAALAAGACLGGWARAGLDLALSSYLGALAVSTIIVNLGGAFVLGVLTGWVRLHHLDGRWRLALGTGFCGALTTYSSLMLVLAGPLPVWGAIEVVVLLGVGVGVAWGGVVLGSRWARVVQ</sequence>
<feature type="transmembrane region" description="Helical" evidence="10">
    <location>
        <begin position="32"/>
        <end position="56"/>
    </location>
</feature>
<dbReference type="GO" id="GO:0046872">
    <property type="term" value="F:metal ion binding"/>
    <property type="evidence" value="ECO:0007669"/>
    <property type="project" value="UniProtKB-KW"/>
</dbReference>
<comment type="similarity">
    <text evidence="7 10">Belongs to the fluoride channel Fluc/FEX (TC 1.A.43) family.</text>
</comment>
<gene>
    <name evidence="10" type="primary">fluC</name>
    <name evidence="10" type="synonym">crcB</name>
    <name evidence="11" type="ORF">H8R10_05435</name>
</gene>
<proteinExistence type="inferred from homology"/>
<evidence type="ECO:0000256" key="6">
    <source>
        <dbReference type="ARBA" id="ARBA00023303"/>
    </source>
</evidence>
<keyword evidence="3 10" id="KW-0812">Transmembrane</keyword>
<keyword evidence="12" id="KW-1185">Reference proteome</keyword>
<evidence type="ECO:0000256" key="10">
    <source>
        <dbReference type="HAMAP-Rule" id="MF_00454"/>
    </source>
</evidence>
<dbReference type="Pfam" id="PF02537">
    <property type="entry name" value="CRCB"/>
    <property type="match status" value="1"/>
</dbReference>
<dbReference type="GO" id="GO:0005886">
    <property type="term" value="C:plasma membrane"/>
    <property type="evidence" value="ECO:0007669"/>
    <property type="project" value="UniProtKB-SubCell"/>
</dbReference>
<feature type="transmembrane region" description="Helical" evidence="10">
    <location>
        <begin position="68"/>
        <end position="88"/>
    </location>
</feature>
<dbReference type="GO" id="GO:0140114">
    <property type="term" value="P:cellular detoxification of fluoride"/>
    <property type="evidence" value="ECO:0007669"/>
    <property type="project" value="UniProtKB-UniRule"/>
</dbReference>
<accession>A0A8I0GBD2</accession>
<comment type="catalytic activity">
    <reaction evidence="8">
        <text>fluoride(in) = fluoride(out)</text>
        <dbReference type="Rhea" id="RHEA:76159"/>
        <dbReference type="ChEBI" id="CHEBI:17051"/>
    </reaction>
    <physiologicalReaction direction="left-to-right" evidence="8">
        <dbReference type="Rhea" id="RHEA:76160"/>
    </physiologicalReaction>
</comment>
<comment type="activity regulation">
    <text evidence="10">Na(+) is not transported, but it plays an essential structural role and its presence is essential for fluoride channel function.</text>
</comment>
<feature type="binding site" evidence="10">
    <location>
        <position position="79"/>
    </location>
    <ligand>
        <name>Na(+)</name>
        <dbReference type="ChEBI" id="CHEBI:29101"/>
        <note>structural</note>
    </ligand>
</feature>
<reference evidence="11 12" key="1">
    <citation type="submission" date="2020-08" db="EMBL/GenBank/DDBJ databases">
        <title>Winkia gen. nov., sp. nov., isolated from faeces of the Anser albifrons in China.</title>
        <authorList>
            <person name="Liu Q."/>
        </authorList>
    </citation>
    <scope>NUCLEOTIDE SEQUENCE [LARGE SCALE GENOMIC DNA]</scope>
    <source>
        <strain evidence="11 12">C62</strain>
    </source>
</reference>
<comment type="function">
    <text evidence="9 10">Fluoride-specific ion channel. Important for reducing fluoride concentration in the cell, thus reducing its toxicity.</text>
</comment>
<keyword evidence="5 10" id="KW-0472">Membrane</keyword>
<keyword evidence="10" id="KW-0813">Transport</keyword>
<dbReference type="RefSeq" id="WP_191071699.1">
    <property type="nucleotide sequence ID" value="NZ_JACRUO010000001.1"/>
</dbReference>
<dbReference type="HAMAP" id="MF_00454">
    <property type="entry name" value="FluC"/>
    <property type="match status" value="1"/>
</dbReference>
<evidence type="ECO:0000256" key="8">
    <source>
        <dbReference type="ARBA" id="ARBA00035585"/>
    </source>
</evidence>
<feature type="binding site" evidence="10">
    <location>
        <position position="76"/>
    </location>
    <ligand>
        <name>Na(+)</name>
        <dbReference type="ChEBI" id="CHEBI:29101"/>
        <note>structural</note>
    </ligand>
</feature>
<dbReference type="Proteomes" id="UP000627538">
    <property type="component" value="Unassembled WGS sequence"/>
</dbReference>
<organism evidence="11 12">
    <name type="scientific">Nanchangia anserum</name>
    <dbReference type="NCBI Taxonomy" id="2692125"/>
    <lineage>
        <taxon>Bacteria</taxon>
        <taxon>Bacillati</taxon>
        <taxon>Actinomycetota</taxon>
        <taxon>Actinomycetes</taxon>
        <taxon>Actinomycetales</taxon>
        <taxon>Actinomycetaceae</taxon>
        <taxon>Nanchangia</taxon>
    </lineage>
</organism>
<evidence type="ECO:0000256" key="2">
    <source>
        <dbReference type="ARBA" id="ARBA00022475"/>
    </source>
</evidence>
<name>A0A8I0GBD2_9ACTO</name>
<keyword evidence="6 10" id="KW-0407">Ion channel</keyword>
<keyword evidence="4 10" id="KW-1133">Transmembrane helix</keyword>
<keyword evidence="2 10" id="KW-1003">Cell membrane</keyword>
<evidence type="ECO:0000256" key="1">
    <source>
        <dbReference type="ARBA" id="ARBA00004651"/>
    </source>
</evidence>
<dbReference type="InterPro" id="IPR003691">
    <property type="entry name" value="FluC"/>
</dbReference>
<comment type="subcellular location">
    <subcellularLocation>
        <location evidence="1 10">Cell membrane</location>
        <topology evidence="1 10">Multi-pass membrane protein</topology>
    </subcellularLocation>
</comment>
<evidence type="ECO:0000256" key="9">
    <source>
        <dbReference type="ARBA" id="ARBA00049940"/>
    </source>
</evidence>
<keyword evidence="10" id="KW-0915">Sodium</keyword>
<dbReference type="EMBL" id="JACRUO010000001">
    <property type="protein sequence ID" value="MBD3689668.1"/>
    <property type="molecule type" value="Genomic_DNA"/>
</dbReference>
<evidence type="ECO:0000313" key="11">
    <source>
        <dbReference type="EMBL" id="MBD3689668.1"/>
    </source>
</evidence>
<dbReference type="GO" id="GO:0062054">
    <property type="term" value="F:fluoride channel activity"/>
    <property type="evidence" value="ECO:0007669"/>
    <property type="project" value="UniProtKB-UniRule"/>
</dbReference>
<evidence type="ECO:0000256" key="3">
    <source>
        <dbReference type="ARBA" id="ARBA00022692"/>
    </source>
</evidence>
<evidence type="ECO:0000256" key="5">
    <source>
        <dbReference type="ARBA" id="ARBA00023136"/>
    </source>
</evidence>
<keyword evidence="10" id="KW-0406">Ion transport</keyword>
<keyword evidence="10" id="KW-0479">Metal-binding</keyword>
<dbReference type="AlphaFoldDB" id="A0A8I0GBD2"/>
<evidence type="ECO:0000256" key="4">
    <source>
        <dbReference type="ARBA" id="ARBA00022989"/>
    </source>
</evidence>
<comment type="caution">
    <text evidence="11">The sequence shown here is derived from an EMBL/GenBank/DDBJ whole genome shotgun (WGS) entry which is preliminary data.</text>
</comment>